<dbReference type="InterPro" id="IPR050556">
    <property type="entry name" value="Type_II_TA_system_RNase"/>
</dbReference>
<dbReference type="RefSeq" id="WP_247421826.1">
    <property type="nucleotide sequence ID" value="NZ_JALLGW010000006.1"/>
</dbReference>
<organism evidence="8 9">
    <name type="scientific">Halomarina salina</name>
    <dbReference type="NCBI Taxonomy" id="1872699"/>
    <lineage>
        <taxon>Archaea</taxon>
        <taxon>Methanobacteriati</taxon>
        <taxon>Methanobacteriota</taxon>
        <taxon>Stenosarchaea group</taxon>
        <taxon>Halobacteria</taxon>
        <taxon>Halobacteriales</taxon>
        <taxon>Natronomonadaceae</taxon>
        <taxon>Halomarina</taxon>
    </lineage>
</organism>
<evidence type="ECO:0000256" key="5">
    <source>
        <dbReference type="ARBA" id="ARBA00022842"/>
    </source>
</evidence>
<comment type="similarity">
    <text evidence="6">Belongs to the PINc/VapC protein family.</text>
</comment>
<dbReference type="AlphaFoldDB" id="A0ABD5RU11"/>
<accession>A0ABD5RU11</accession>
<dbReference type="Gene3D" id="3.40.50.1010">
    <property type="entry name" value="5'-nuclease"/>
    <property type="match status" value="1"/>
</dbReference>
<dbReference type="SUPFAM" id="SSF88723">
    <property type="entry name" value="PIN domain-like"/>
    <property type="match status" value="1"/>
</dbReference>
<evidence type="ECO:0000256" key="2">
    <source>
        <dbReference type="ARBA" id="ARBA00022722"/>
    </source>
</evidence>
<evidence type="ECO:0000313" key="8">
    <source>
        <dbReference type="EMBL" id="MFC5973859.1"/>
    </source>
</evidence>
<sequence>MILDSSYLIDLFRGDDGAFRVGVDLRERNVVQRVPAPVVAELSYGVAIEGTDEERRRFENAMAMYPVTAQTRELARDAGELLARADRDAGGESGVGMVDAMVAAVGDAVGEPILTDNIRDFERLGVETESY</sequence>
<evidence type="ECO:0000256" key="1">
    <source>
        <dbReference type="ARBA" id="ARBA00001946"/>
    </source>
</evidence>
<dbReference type="PANTHER" id="PTHR33653">
    <property type="entry name" value="RIBONUCLEASE VAPC2"/>
    <property type="match status" value="1"/>
</dbReference>
<dbReference type="Pfam" id="PF01850">
    <property type="entry name" value="PIN"/>
    <property type="match status" value="1"/>
</dbReference>
<keyword evidence="3" id="KW-0479">Metal-binding</keyword>
<dbReference type="InterPro" id="IPR002716">
    <property type="entry name" value="PIN_dom"/>
</dbReference>
<keyword evidence="5" id="KW-0460">Magnesium</keyword>
<evidence type="ECO:0000313" key="9">
    <source>
        <dbReference type="Proteomes" id="UP001596099"/>
    </source>
</evidence>
<keyword evidence="9" id="KW-1185">Reference proteome</keyword>
<protein>
    <submittedName>
        <fullName evidence="8">PIN domain-containing protein</fullName>
    </submittedName>
</protein>
<name>A0ABD5RU11_9EURY</name>
<dbReference type="GO" id="GO:0016787">
    <property type="term" value="F:hydrolase activity"/>
    <property type="evidence" value="ECO:0007669"/>
    <property type="project" value="UniProtKB-KW"/>
</dbReference>
<dbReference type="InterPro" id="IPR029060">
    <property type="entry name" value="PIN-like_dom_sf"/>
</dbReference>
<gene>
    <name evidence="8" type="ORF">ACFPYI_21255</name>
</gene>
<dbReference type="GO" id="GO:0004518">
    <property type="term" value="F:nuclease activity"/>
    <property type="evidence" value="ECO:0007669"/>
    <property type="project" value="UniProtKB-KW"/>
</dbReference>
<dbReference type="PANTHER" id="PTHR33653:SF1">
    <property type="entry name" value="RIBONUCLEASE VAPC2"/>
    <property type="match status" value="1"/>
</dbReference>
<proteinExistence type="inferred from homology"/>
<dbReference type="Proteomes" id="UP001596099">
    <property type="component" value="Unassembled WGS sequence"/>
</dbReference>
<dbReference type="GO" id="GO:0046872">
    <property type="term" value="F:metal ion binding"/>
    <property type="evidence" value="ECO:0007669"/>
    <property type="project" value="UniProtKB-KW"/>
</dbReference>
<feature type="domain" description="PIN" evidence="7">
    <location>
        <begin position="1"/>
        <end position="125"/>
    </location>
</feature>
<evidence type="ECO:0000256" key="3">
    <source>
        <dbReference type="ARBA" id="ARBA00022723"/>
    </source>
</evidence>
<comment type="caution">
    <text evidence="8">The sequence shown here is derived from an EMBL/GenBank/DDBJ whole genome shotgun (WGS) entry which is preliminary data.</text>
</comment>
<evidence type="ECO:0000259" key="7">
    <source>
        <dbReference type="Pfam" id="PF01850"/>
    </source>
</evidence>
<evidence type="ECO:0000256" key="4">
    <source>
        <dbReference type="ARBA" id="ARBA00022801"/>
    </source>
</evidence>
<keyword evidence="2" id="KW-0540">Nuclease</keyword>
<keyword evidence="4" id="KW-0378">Hydrolase</keyword>
<dbReference type="EMBL" id="JBHSQH010000008">
    <property type="protein sequence ID" value="MFC5973859.1"/>
    <property type="molecule type" value="Genomic_DNA"/>
</dbReference>
<evidence type="ECO:0000256" key="6">
    <source>
        <dbReference type="ARBA" id="ARBA00038093"/>
    </source>
</evidence>
<reference evidence="8 9" key="1">
    <citation type="journal article" date="2019" name="Int. J. Syst. Evol. Microbiol.">
        <title>The Global Catalogue of Microorganisms (GCM) 10K type strain sequencing project: providing services to taxonomists for standard genome sequencing and annotation.</title>
        <authorList>
            <consortium name="The Broad Institute Genomics Platform"/>
            <consortium name="The Broad Institute Genome Sequencing Center for Infectious Disease"/>
            <person name="Wu L."/>
            <person name="Ma J."/>
        </authorList>
    </citation>
    <scope>NUCLEOTIDE SEQUENCE [LARGE SCALE GENOMIC DNA]</scope>
    <source>
        <strain evidence="8 9">CGMCC 1.12543</strain>
    </source>
</reference>
<comment type="cofactor">
    <cofactor evidence="1">
        <name>Mg(2+)</name>
        <dbReference type="ChEBI" id="CHEBI:18420"/>
    </cofactor>
</comment>